<protein>
    <submittedName>
        <fullName evidence="2">Uncharacterized protein</fullName>
    </submittedName>
</protein>
<feature type="compositionally biased region" description="Basic and acidic residues" evidence="1">
    <location>
        <begin position="148"/>
        <end position="157"/>
    </location>
</feature>
<comment type="caution">
    <text evidence="2">The sequence shown here is derived from an EMBL/GenBank/DDBJ whole genome shotgun (WGS) entry which is preliminary data.</text>
</comment>
<reference evidence="2 3" key="1">
    <citation type="journal article" date="2023" name="bioRxiv">
        <title>Conserved and derived expression patterns and positive selection on dental genes reveal complex evolutionary context of ever-growing rodent molars.</title>
        <authorList>
            <person name="Calamari Z.T."/>
            <person name="Song A."/>
            <person name="Cohen E."/>
            <person name="Akter M."/>
            <person name="Roy R.D."/>
            <person name="Hallikas O."/>
            <person name="Christensen M.M."/>
            <person name="Li P."/>
            <person name="Marangoni P."/>
            <person name="Jernvall J."/>
            <person name="Klein O.D."/>
        </authorList>
    </citation>
    <scope>NUCLEOTIDE SEQUENCE [LARGE SCALE GENOMIC DNA]</scope>
    <source>
        <strain evidence="2">V071</strain>
    </source>
</reference>
<evidence type="ECO:0000256" key="1">
    <source>
        <dbReference type="SAM" id="MobiDB-lite"/>
    </source>
</evidence>
<dbReference type="PANTHER" id="PTHR15904:SF19">
    <property type="entry name" value="PROTEIN FAM13C"/>
    <property type="match status" value="1"/>
</dbReference>
<gene>
    <name evidence="2" type="ORF">U0070_011885</name>
</gene>
<dbReference type="AlphaFoldDB" id="A0AAW0HL77"/>
<name>A0AAW0HL77_MYOGA</name>
<dbReference type="Proteomes" id="UP001488838">
    <property type="component" value="Unassembled WGS sequence"/>
</dbReference>
<proteinExistence type="predicted"/>
<dbReference type="EMBL" id="JBBHLL010000406">
    <property type="protein sequence ID" value="KAK7803717.1"/>
    <property type="molecule type" value="Genomic_DNA"/>
</dbReference>
<feature type="compositionally biased region" description="Pro residues" evidence="1">
    <location>
        <begin position="24"/>
        <end position="34"/>
    </location>
</feature>
<feature type="region of interest" description="Disordered" evidence="1">
    <location>
        <begin position="102"/>
        <end position="159"/>
    </location>
</feature>
<organism evidence="2 3">
    <name type="scientific">Myodes glareolus</name>
    <name type="common">Bank vole</name>
    <name type="synonym">Clethrionomys glareolus</name>
    <dbReference type="NCBI Taxonomy" id="447135"/>
    <lineage>
        <taxon>Eukaryota</taxon>
        <taxon>Metazoa</taxon>
        <taxon>Chordata</taxon>
        <taxon>Craniata</taxon>
        <taxon>Vertebrata</taxon>
        <taxon>Euteleostomi</taxon>
        <taxon>Mammalia</taxon>
        <taxon>Eutheria</taxon>
        <taxon>Euarchontoglires</taxon>
        <taxon>Glires</taxon>
        <taxon>Rodentia</taxon>
        <taxon>Myomorpha</taxon>
        <taxon>Muroidea</taxon>
        <taxon>Cricetidae</taxon>
        <taxon>Arvicolinae</taxon>
        <taxon>Myodes</taxon>
    </lineage>
</organism>
<accession>A0AAW0HL77</accession>
<evidence type="ECO:0000313" key="2">
    <source>
        <dbReference type="EMBL" id="KAK7803717.1"/>
    </source>
</evidence>
<feature type="region of interest" description="Disordered" evidence="1">
    <location>
        <begin position="1"/>
        <end position="74"/>
    </location>
</feature>
<dbReference type="InterPro" id="IPR039102">
    <property type="entry name" value="FAM13"/>
</dbReference>
<dbReference type="PANTHER" id="PTHR15904">
    <property type="entry name" value="FAM13"/>
    <property type="match status" value="1"/>
</dbReference>
<keyword evidence="3" id="KW-1185">Reference proteome</keyword>
<sequence length="176" mass="19636">MQTAQRTIAEAVGRTREYSQIPRRNPPCGQPPVPRENGKLEALGLEPSSPGEETSDAVVMEKRDQTPSQSDVKVTKQGKNLIKPLYDRCRIIKQILSTPSLIPMTEEKDSEEDCPQRGQQPSLRDPVSRLPVGDHLTYSETEPTRTLLPDETKEGKQPDISMSILLEAVMPVLDHL</sequence>
<evidence type="ECO:0000313" key="3">
    <source>
        <dbReference type="Proteomes" id="UP001488838"/>
    </source>
</evidence>